<dbReference type="AlphaFoldDB" id="A0A4Y7SXJ9"/>
<dbReference type="OrthoDB" id="354304at2759"/>
<reference evidence="5 6" key="1">
    <citation type="journal article" date="2019" name="Nat. Ecol. Evol.">
        <title>Megaphylogeny resolves global patterns of mushroom evolution.</title>
        <authorList>
            <person name="Varga T."/>
            <person name="Krizsan K."/>
            <person name="Foldi C."/>
            <person name="Dima B."/>
            <person name="Sanchez-Garcia M."/>
            <person name="Sanchez-Ramirez S."/>
            <person name="Szollosi G.J."/>
            <person name="Szarkandi J.G."/>
            <person name="Papp V."/>
            <person name="Albert L."/>
            <person name="Andreopoulos W."/>
            <person name="Angelini C."/>
            <person name="Antonin V."/>
            <person name="Barry K.W."/>
            <person name="Bougher N.L."/>
            <person name="Buchanan P."/>
            <person name="Buyck B."/>
            <person name="Bense V."/>
            <person name="Catcheside P."/>
            <person name="Chovatia M."/>
            <person name="Cooper J."/>
            <person name="Damon W."/>
            <person name="Desjardin D."/>
            <person name="Finy P."/>
            <person name="Geml J."/>
            <person name="Haridas S."/>
            <person name="Hughes K."/>
            <person name="Justo A."/>
            <person name="Karasinski D."/>
            <person name="Kautmanova I."/>
            <person name="Kiss B."/>
            <person name="Kocsube S."/>
            <person name="Kotiranta H."/>
            <person name="LaButti K.M."/>
            <person name="Lechner B.E."/>
            <person name="Liimatainen K."/>
            <person name="Lipzen A."/>
            <person name="Lukacs Z."/>
            <person name="Mihaltcheva S."/>
            <person name="Morgado L.N."/>
            <person name="Niskanen T."/>
            <person name="Noordeloos M.E."/>
            <person name="Ohm R.A."/>
            <person name="Ortiz-Santana B."/>
            <person name="Ovrebo C."/>
            <person name="Racz N."/>
            <person name="Riley R."/>
            <person name="Savchenko A."/>
            <person name="Shiryaev A."/>
            <person name="Soop K."/>
            <person name="Spirin V."/>
            <person name="Szebenyi C."/>
            <person name="Tomsovsky M."/>
            <person name="Tulloss R.E."/>
            <person name="Uehling J."/>
            <person name="Grigoriev I.V."/>
            <person name="Vagvolgyi C."/>
            <person name="Papp T."/>
            <person name="Martin F.M."/>
            <person name="Miettinen O."/>
            <person name="Hibbett D.S."/>
            <person name="Nagy L.G."/>
        </authorList>
    </citation>
    <scope>NUCLEOTIDE SEQUENCE [LARGE SCALE GENOMIC DNA]</scope>
    <source>
        <strain evidence="5 6">FP101781</strain>
    </source>
</reference>
<dbReference type="PANTHER" id="PTHR46517">
    <property type="entry name" value="FRUCTOSE-2,6-BISPHOSPHATASE TIGAR"/>
    <property type="match status" value="1"/>
</dbReference>
<dbReference type="SMART" id="SM00855">
    <property type="entry name" value="PGAM"/>
    <property type="match status" value="1"/>
</dbReference>
<dbReference type="STRING" id="71717.A0A4Y7SXJ9"/>
<protein>
    <submittedName>
        <fullName evidence="5">Phosphoglycerate mutase-like protein</fullName>
    </submittedName>
</protein>
<keyword evidence="1" id="KW-0378">Hydrolase</keyword>
<dbReference type="GO" id="GO:0043456">
    <property type="term" value="P:regulation of pentose-phosphate shunt"/>
    <property type="evidence" value="ECO:0007669"/>
    <property type="project" value="TreeGrafter"/>
</dbReference>
<dbReference type="SUPFAM" id="SSF53254">
    <property type="entry name" value="Phosphoglycerate mutase-like"/>
    <property type="match status" value="1"/>
</dbReference>
<dbReference type="Gene3D" id="3.40.50.1240">
    <property type="entry name" value="Phosphoglycerate mutase-like"/>
    <property type="match status" value="1"/>
</dbReference>
<dbReference type="Pfam" id="PF00300">
    <property type="entry name" value="His_Phos_1"/>
    <property type="match status" value="1"/>
</dbReference>
<evidence type="ECO:0000313" key="5">
    <source>
        <dbReference type="EMBL" id="TEB26596.1"/>
    </source>
</evidence>
<feature type="region of interest" description="Disordered" evidence="4">
    <location>
        <begin position="224"/>
        <end position="251"/>
    </location>
</feature>
<gene>
    <name evidence="5" type="ORF">FA13DRAFT_1713170</name>
</gene>
<dbReference type="PANTHER" id="PTHR46517:SF1">
    <property type="entry name" value="FRUCTOSE-2,6-BISPHOSPHATASE TIGAR"/>
    <property type="match status" value="1"/>
</dbReference>
<evidence type="ECO:0000256" key="4">
    <source>
        <dbReference type="SAM" id="MobiDB-lite"/>
    </source>
</evidence>
<comment type="caution">
    <text evidence="5">The sequence shown here is derived from an EMBL/GenBank/DDBJ whole genome shotgun (WGS) entry which is preliminary data.</text>
</comment>
<evidence type="ECO:0000313" key="6">
    <source>
        <dbReference type="Proteomes" id="UP000298030"/>
    </source>
</evidence>
<feature type="active site" description="Tele-phosphohistidine intermediate" evidence="2">
    <location>
        <position position="12"/>
    </location>
</feature>
<dbReference type="GO" id="GO:0004331">
    <property type="term" value="F:fructose-2,6-bisphosphate 2-phosphatase activity"/>
    <property type="evidence" value="ECO:0007669"/>
    <property type="project" value="TreeGrafter"/>
</dbReference>
<evidence type="ECO:0000256" key="1">
    <source>
        <dbReference type="ARBA" id="ARBA00022801"/>
    </source>
</evidence>
<sequence>MVILVKVYIVRHGETTSNKDGAIQGHLDTALNEEGRRQATLLAQRLKSEPIHIAYTSDLQRAKGTAESVLKHHPGIVLHEREDMRERFMGTLQGSKLPSIVRKAMMRDDATIETTEKLGSRALAWWKDTILPLARDSKSGLSSGTEPTTLNVLAASHGGWISTFFSAAVAQGLIALSPGVAFTRCWNTSVSIVEIDETLKGSVTAYADISHLLRKDVVETNVDEVEVESAPSGGESGGSAAALSDQLNGLI</sequence>
<feature type="binding site" evidence="3">
    <location>
        <position position="61"/>
    </location>
    <ligand>
        <name>substrate</name>
    </ligand>
</feature>
<dbReference type="GO" id="GO:0005829">
    <property type="term" value="C:cytosol"/>
    <property type="evidence" value="ECO:0007669"/>
    <property type="project" value="TreeGrafter"/>
</dbReference>
<dbReference type="EMBL" id="QPFP01000047">
    <property type="protein sequence ID" value="TEB26596.1"/>
    <property type="molecule type" value="Genomic_DNA"/>
</dbReference>
<dbReference type="Proteomes" id="UP000298030">
    <property type="component" value="Unassembled WGS sequence"/>
</dbReference>
<keyword evidence="6" id="KW-1185">Reference proteome</keyword>
<feature type="active site" description="Proton donor/acceptor" evidence="2">
    <location>
        <position position="86"/>
    </location>
</feature>
<dbReference type="CDD" id="cd07067">
    <property type="entry name" value="HP_PGM_like"/>
    <property type="match status" value="1"/>
</dbReference>
<feature type="binding site" evidence="3">
    <location>
        <begin position="11"/>
        <end position="18"/>
    </location>
    <ligand>
        <name>substrate</name>
    </ligand>
</feature>
<name>A0A4Y7SXJ9_COPMI</name>
<dbReference type="InterPro" id="IPR001345">
    <property type="entry name" value="PG/BPGM_mutase_AS"/>
</dbReference>
<organism evidence="5 6">
    <name type="scientific">Coprinellus micaceus</name>
    <name type="common">Glistening ink-cap mushroom</name>
    <name type="synonym">Coprinus micaceus</name>
    <dbReference type="NCBI Taxonomy" id="71717"/>
    <lineage>
        <taxon>Eukaryota</taxon>
        <taxon>Fungi</taxon>
        <taxon>Dikarya</taxon>
        <taxon>Basidiomycota</taxon>
        <taxon>Agaricomycotina</taxon>
        <taxon>Agaricomycetes</taxon>
        <taxon>Agaricomycetidae</taxon>
        <taxon>Agaricales</taxon>
        <taxon>Agaricineae</taxon>
        <taxon>Psathyrellaceae</taxon>
        <taxon>Coprinellus</taxon>
    </lineage>
</organism>
<feature type="compositionally biased region" description="Low complexity" evidence="4">
    <location>
        <begin position="228"/>
        <end position="242"/>
    </location>
</feature>
<dbReference type="GO" id="GO:0045820">
    <property type="term" value="P:negative regulation of glycolytic process"/>
    <property type="evidence" value="ECO:0007669"/>
    <property type="project" value="TreeGrafter"/>
</dbReference>
<evidence type="ECO:0000256" key="2">
    <source>
        <dbReference type="PIRSR" id="PIRSR613078-1"/>
    </source>
</evidence>
<evidence type="ECO:0000256" key="3">
    <source>
        <dbReference type="PIRSR" id="PIRSR613078-2"/>
    </source>
</evidence>
<dbReference type="InterPro" id="IPR051695">
    <property type="entry name" value="Phosphoglycerate_Mutase"/>
</dbReference>
<dbReference type="PROSITE" id="PS00175">
    <property type="entry name" value="PG_MUTASE"/>
    <property type="match status" value="1"/>
</dbReference>
<dbReference type="InterPro" id="IPR029033">
    <property type="entry name" value="His_PPase_superfam"/>
</dbReference>
<accession>A0A4Y7SXJ9</accession>
<proteinExistence type="predicted"/>
<dbReference type="InterPro" id="IPR013078">
    <property type="entry name" value="His_Pase_superF_clade-1"/>
</dbReference>